<evidence type="ECO:0000313" key="1">
    <source>
        <dbReference type="EMBL" id="EFO70614.1"/>
    </source>
</evidence>
<dbReference type="Proteomes" id="UP000003648">
    <property type="component" value="Unassembled WGS sequence"/>
</dbReference>
<accession>E1NTC0</accession>
<dbReference type="EMBL" id="AEHQ01000059">
    <property type="protein sequence ID" value="EFO70614.1"/>
    <property type="molecule type" value="Genomic_DNA"/>
</dbReference>
<comment type="caution">
    <text evidence="1">The sequence shown here is derived from an EMBL/GenBank/DDBJ whole genome shotgun (WGS) entry which is preliminary data.</text>
</comment>
<organism evidence="1 2">
    <name type="scientific">Lactobacillus iners LactinV 01V1-a</name>
    <dbReference type="NCBI Taxonomy" id="879297"/>
    <lineage>
        <taxon>Bacteria</taxon>
        <taxon>Bacillati</taxon>
        <taxon>Bacillota</taxon>
        <taxon>Bacilli</taxon>
        <taxon>Lactobacillales</taxon>
        <taxon>Lactobacillaceae</taxon>
        <taxon>Lactobacillus</taxon>
    </lineage>
</organism>
<evidence type="ECO:0000313" key="2">
    <source>
        <dbReference type="Proteomes" id="UP000003648"/>
    </source>
</evidence>
<dbReference type="AlphaFoldDB" id="E1NTC0"/>
<name>E1NTC0_9LACO</name>
<proteinExistence type="predicted"/>
<sequence>MLLNFDRSIKNTLLSATFIGTVDNNIKMKFGFLVKVSV</sequence>
<reference evidence="1 2" key="1">
    <citation type="submission" date="2010-09" db="EMBL/GenBank/DDBJ databases">
        <authorList>
            <person name="Durkin A.S."/>
            <person name="Madupu R."/>
            <person name="Torralba M."/>
            <person name="Gillis M."/>
            <person name="Methe B."/>
            <person name="Sutton G."/>
            <person name="Nelson K.E."/>
        </authorList>
    </citation>
    <scope>NUCLEOTIDE SEQUENCE [LARGE SCALE GENOMIC DNA]</scope>
    <source>
        <strain evidence="1 2">LactinV 01V1-a</strain>
    </source>
</reference>
<gene>
    <name evidence="1" type="ORF">HMPREF9211_1531</name>
</gene>
<protein>
    <submittedName>
        <fullName evidence="1">Uncharacterized protein</fullName>
    </submittedName>
</protein>